<protein>
    <submittedName>
        <fullName evidence="4">TPR Domain containing protein</fullName>
    </submittedName>
</protein>
<dbReference type="InterPro" id="IPR011990">
    <property type="entry name" value="TPR-like_helical_dom_sf"/>
</dbReference>
<evidence type="ECO:0000256" key="1">
    <source>
        <dbReference type="ARBA" id="ARBA00022737"/>
    </source>
</evidence>
<name>A0A0G0LGP2_9BACT</name>
<comment type="caution">
    <text evidence="4">The sequence shown here is derived from an EMBL/GenBank/DDBJ whole genome shotgun (WGS) entry which is preliminary data.</text>
</comment>
<keyword evidence="1" id="KW-0677">Repeat</keyword>
<gene>
    <name evidence="4" type="ORF">UT15_C0001G0048</name>
</gene>
<dbReference type="InterPro" id="IPR019734">
    <property type="entry name" value="TPR_rpt"/>
</dbReference>
<dbReference type="Gene3D" id="1.25.40.10">
    <property type="entry name" value="Tetratricopeptide repeat domain"/>
    <property type="match status" value="1"/>
</dbReference>
<dbReference type="PANTHER" id="PTHR44186">
    <property type="match status" value="1"/>
</dbReference>
<dbReference type="PROSITE" id="PS50293">
    <property type="entry name" value="TPR_REGION"/>
    <property type="match status" value="1"/>
</dbReference>
<organism evidence="4 5">
    <name type="scientific">Berkelbacteria bacterium GW2011_GWA1_39_10</name>
    <dbReference type="NCBI Taxonomy" id="1618332"/>
    <lineage>
        <taxon>Bacteria</taxon>
        <taxon>Candidatus Berkelbacteria</taxon>
    </lineage>
</organism>
<dbReference type="SMART" id="SM00028">
    <property type="entry name" value="TPR"/>
    <property type="match status" value="3"/>
</dbReference>
<dbReference type="Proteomes" id="UP000033862">
    <property type="component" value="Unassembled WGS sequence"/>
</dbReference>
<evidence type="ECO:0000313" key="4">
    <source>
        <dbReference type="EMBL" id="KKQ91068.1"/>
    </source>
</evidence>
<keyword evidence="2 3" id="KW-0802">TPR repeat</keyword>
<accession>A0A0G0LGP2</accession>
<evidence type="ECO:0000256" key="2">
    <source>
        <dbReference type="ARBA" id="ARBA00022803"/>
    </source>
</evidence>
<dbReference type="STRING" id="1618332.UT15_C0001G0048"/>
<dbReference type="PROSITE" id="PS50005">
    <property type="entry name" value="TPR"/>
    <property type="match status" value="2"/>
</dbReference>
<dbReference type="EMBL" id="LBVS01000001">
    <property type="protein sequence ID" value="KKQ91068.1"/>
    <property type="molecule type" value="Genomic_DNA"/>
</dbReference>
<sequence>MIWNLSIVLAVVIILIIVARRLPDARDKLSEAKEVSDKDLSLYGLIAQADDAFESKEYEKAEDLYVKAATQDPDNPKIYSRLGVIFLEQGNYYDAKDAFFQAVKLEPDLASRHINLGIALTGLKDYFKAQQSFKKALSLDPKNKKYQKLLEKVEKGLDREKKRR</sequence>
<feature type="repeat" description="TPR" evidence="3">
    <location>
        <begin position="76"/>
        <end position="109"/>
    </location>
</feature>
<dbReference type="Pfam" id="PF07719">
    <property type="entry name" value="TPR_2"/>
    <property type="match status" value="1"/>
</dbReference>
<evidence type="ECO:0000313" key="5">
    <source>
        <dbReference type="Proteomes" id="UP000033862"/>
    </source>
</evidence>
<evidence type="ECO:0000256" key="3">
    <source>
        <dbReference type="PROSITE-ProRule" id="PRU00339"/>
    </source>
</evidence>
<feature type="repeat" description="TPR" evidence="3">
    <location>
        <begin position="110"/>
        <end position="143"/>
    </location>
</feature>
<reference evidence="4 5" key="1">
    <citation type="journal article" date="2015" name="Nature">
        <title>rRNA introns, odd ribosomes, and small enigmatic genomes across a large radiation of phyla.</title>
        <authorList>
            <person name="Brown C.T."/>
            <person name="Hug L.A."/>
            <person name="Thomas B.C."/>
            <person name="Sharon I."/>
            <person name="Castelle C.J."/>
            <person name="Singh A."/>
            <person name="Wilkins M.J."/>
            <person name="Williams K.H."/>
            <person name="Banfield J.F."/>
        </authorList>
    </citation>
    <scope>NUCLEOTIDE SEQUENCE [LARGE SCALE GENOMIC DNA]</scope>
</reference>
<dbReference type="Pfam" id="PF14559">
    <property type="entry name" value="TPR_19"/>
    <property type="match status" value="1"/>
</dbReference>
<dbReference type="AlphaFoldDB" id="A0A0G0LGP2"/>
<dbReference type="InterPro" id="IPR013105">
    <property type="entry name" value="TPR_2"/>
</dbReference>
<dbReference type="PANTHER" id="PTHR44186:SF1">
    <property type="entry name" value="BARDET-BIEDL SYNDROME 4 PROTEIN"/>
    <property type="match status" value="1"/>
</dbReference>
<dbReference type="SUPFAM" id="SSF48452">
    <property type="entry name" value="TPR-like"/>
    <property type="match status" value="1"/>
</dbReference>
<proteinExistence type="predicted"/>